<dbReference type="Proteomes" id="UP001280121">
    <property type="component" value="Unassembled WGS sequence"/>
</dbReference>
<sequence length="248" mass="28196">MGGCHPVSIITDHDLAMTGAIAKMMMMKHSEMDDTSMIISHVGVVVDTFMVINHVGVVEDTSMADANSRVAYEIYGDVVVFDTTYNTNRYGMVFAPLIGVNNHGQTIVYACAFLSDETTDSLVWLFEQFKKAMPGGAPKMIITDQDLAMTKAISEVFSDSFHRYISKRNSLFDFIISFNKALAHQKHEELRADHVEINEKPVFKLPLPIEKQMSEIYKRKIFYKFQVELWDNLLYVVNCVREDDSQSL</sequence>
<dbReference type="AlphaFoldDB" id="A0AAE0CSQ0"/>
<feature type="domain" description="MULE transposase" evidence="2">
    <location>
        <begin position="78"/>
        <end position="163"/>
    </location>
</feature>
<dbReference type="Pfam" id="PF10551">
    <property type="entry name" value="MULE"/>
    <property type="match status" value="1"/>
</dbReference>
<keyword evidence="1" id="KW-0479">Metal-binding</keyword>
<proteinExistence type="inferred from homology"/>
<name>A0AAE0CSQ0_9ROSI</name>
<dbReference type="PANTHER" id="PTHR31669">
    <property type="entry name" value="PROTEIN FAR1-RELATED SEQUENCE 10-RELATED"/>
    <property type="match status" value="1"/>
</dbReference>
<dbReference type="GO" id="GO:0008270">
    <property type="term" value="F:zinc ion binding"/>
    <property type="evidence" value="ECO:0007669"/>
    <property type="project" value="UniProtKB-UniRule"/>
</dbReference>
<evidence type="ECO:0000259" key="2">
    <source>
        <dbReference type="Pfam" id="PF10551"/>
    </source>
</evidence>
<evidence type="ECO:0000313" key="4">
    <source>
        <dbReference type="Proteomes" id="UP001280121"/>
    </source>
</evidence>
<dbReference type="InterPro" id="IPR018289">
    <property type="entry name" value="MULE_transposase_dom"/>
</dbReference>
<comment type="subcellular location">
    <subcellularLocation>
        <location evidence="1">Nucleus</location>
    </subcellularLocation>
</comment>
<dbReference type="EMBL" id="JANJYI010000001">
    <property type="protein sequence ID" value="KAK2662215.1"/>
    <property type="molecule type" value="Genomic_DNA"/>
</dbReference>
<comment type="caution">
    <text evidence="3">The sequence shown here is derived from an EMBL/GenBank/DDBJ whole genome shotgun (WGS) entry which is preliminary data.</text>
</comment>
<keyword evidence="1" id="KW-0863">Zinc-finger</keyword>
<keyword evidence="1" id="KW-0539">Nucleus</keyword>
<dbReference type="InterPro" id="IPR031052">
    <property type="entry name" value="FHY3/FAR1"/>
</dbReference>
<accession>A0AAE0CSQ0</accession>
<evidence type="ECO:0000313" key="3">
    <source>
        <dbReference type="EMBL" id="KAK2662215.1"/>
    </source>
</evidence>
<dbReference type="GO" id="GO:0006355">
    <property type="term" value="P:regulation of DNA-templated transcription"/>
    <property type="evidence" value="ECO:0007669"/>
    <property type="project" value="UniProtKB-UniRule"/>
</dbReference>
<comment type="function">
    <text evidence="1">Putative transcription activator involved in regulating light control of development.</text>
</comment>
<dbReference type="GO" id="GO:0005634">
    <property type="term" value="C:nucleus"/>
    <property type="evidence" value="ECO:0007669"/>
    <property type="project" value="UniProtKB-SubCell"/>
</dbReference>
<organism evidence="3 4">
    <name type="scientific">Dipteronia dyeriana</name>
    <dbReference type="NCBI Taxonomy" id="168575"/>
    <lineage>
        <taxon>Eukaryota</taxon>
        <taxon>Viridiplantae</taxon>
        <taxon>Streptophyta</taxon>
        <taxon>Embryophyta</taxon>
        <taxon>Tracheophyta</taxon>
        <taxon>Spermatophyta</taxon>
        <taxon>Magnoliopsida</taxon>
        <taxon>eudicotyledons</taxon>
        <taxon>Gunneridae</taxon>
        <taxon>Pentapetalae</taxon>
        <taxon>rosids</taxon>
        <taxon>malvids</taxon>
        <taxon>Sapindales</taxon>
        <taxon>Sapindaceae</taxon>
        <taxon>Hippocastanoideae</taxon>
        <taxon>Acereae</taxon>
        <taxon>Dipteronia</taxon>
    </lineage>
</organism>
<keyword evidence="1" id="KW-0862">Zinc</keyword>
<keyword evidence="4" id="KW-1185">Reference proteome</keyword>
<reference evidence="3" key="1">
    <citation type="journal article" date="2023" name="Plant J.">
        <title>Genome sequences and population genomics provide insights into the demographic history, inbreeding, and mutation load of two 'living fossil' tree species of Dipteronia.</title>
        <authorList>
            <person name="Feng Y."/>
            <person name="Comes H.P."/>
            <person name="Chen J."/>
            <person name="Zhu S."/>
            <person name="Lu R."/>
            <person name="Zhang X."/>
            <person name="Li P."/>
            <person name="Qiu J."/>
            <person name="Olsen K.M."/>
            <person name="Qiu Y."/>
        </authorList>
    </citation>
    <scope>NUCLEOTIDE SEQUENCE</scope>
    <source>
        <strain evidence="3">KIB01</strain>
    </source>
</reference>
<protein>
    <recommendedName>
        <fullName evidence="1">Protein FAR1-RELATED SEQUENCE</fullName>
    </recommendedName>
</protein>
<comment type="similarity">
    <text evidence="1">Belongs to the FHY3/FAR1 family.</text>
</comment>
<evidence type="ECO:0000256" key="1">
    <source>
        <dbReference type="RuleBase" id="RU367018"/>
    </source>
</evidence>
<dbReference type="PANTHER" id="PTHR31669:SF302">
    <property type="entry name" value="PROTEIN FAR1-RELATED SEQUENCE"/>
    <property type="match status" value="1"/>
</dbReference>
<gene>
    <name evidence="3" type="ORF">Ddye_000789</name>
</gene>